<dbReference type="PROSITE" id="PS50067">
    <property type="entry name" value="KINESIN_MOTOR_2"/>
    <property type="match status" value="1"/>
</dbReference>
<keyword evidence="8" id="KW-0206">Cytoskeleton</keyword>
<organism evidence="14 15">
    <name type="scientific">Necator americanus</name>
    <name type="common">Human hookworm</name>
    <dbReference type="NCBI Taxonomy" id="51031"/>
    <lineage>
        <taxon>Eukaryota</taxon>
        <taxon>Metazoa</taxon>
        <taxon>Ecdysozoa</taxon>
        <taxon>Nematoda</taxon>
        <taxon>Chromadorea</taxon>
        <taxon>Rhabditida</taxon>
        <taxon>Rhabditina</taxon>
        <taxon>Rhabditomorpha</taxon>
        <taxon>Strongyloidea</taxon>
        <taxon>Ancylostomatidae</taxon>
        <taxon>Bunostominae</taxon>
        <taxon>Necator</taxon>
    </lineage>
</organism>
<protein>
    <recommendedName>
        <fullName evidence="10">Kinesin-like protein</fullName>
    </recommendedName>
</protein>
<feature type="region of interest" description="Disordered" evidence="12">
    <location>
        <begin position="784"/>
        <end position="805"/>
    </location>
</feature>
<dbReference type="PANTHER" id="PTHR47969:SF21">
    <property type="entry name" value="KINESIN-LIKE PROTEIN"/>
    <property type="match status" value="1"/>
</dbReference>
<proteinExistence type="inferred from homology"/>
<keyword evidence="7 9" id="KW-0505">Motor protein</keyword>
<comment type="caution">
    <text evidence="14">The sequence shown here is derived from an EMBL/GenBank/DDBJ whole genome shotgun (WGS) entry which is preliminary data.</text>
</comment>
<dbReference type="Pfam" id="PF00225">
    <property type="entry name" value="Kinesin"/>
    <property type="match status" value="1"/>
</dbReference>
<dbReference type="SUPFAM" id="SSF52540">
    <property type="entry name" value="P-loop containing nucleoside triphosphate hydrolases"/>
    <property type="match status" value="1"/>
</dbReference>
<evidence type="ECO:0000256" key="6">
    <source>
        <dbReference type="ARBA" id="ARBA00023054"/>
    </source>
</evidence>
<evidence type="ECO:0000256" key="8">
    <source>
        <dbReference type="ARBA" id="ARBA00023212"/>
    </source>
</evidence>
<dbReference type="EMBL" id="JAVFWL010000004">
    <property type="protein sequence ID" value="KAK6751132.1"/>
    <property type="molecule type" value="Genomic_DNA"/>
</dbReference>
<keyword evidence="15" id="KW-1185">Reference proteome</keyword>
<evidence type="ECO:0000256" key="12">
    <source>
        <dbReference type="SAM" id="MobiDB-lite"/>
    </source>
</evidence>
<dbReference type="InterPro" id="IPR027417">
    <property type="entry name" value="P-loop_NTPase"/>
</dbReference>
<dbReference type="InterPro" id="IPR036961">
    <property type="entry name" value="Kinesin_motor_dom_sf"/>
</dbReference>
<dbReference type="InterPro" id="IPR027640">
    <property type="entry name" value="Kinesin-like_fam"/>
</dbReference>
<evidence type="ECO:0000256" key="3">
    <source>
        <dbReference type="ARBA" id="ARBA00022701"/>
    </source>
</evidence>
<evidence type="ECO:0000256" key="5">
    <source>
        <dbReference type="ARBA" id="ARBA00022840"/>
    </source>
</evidence>
<comment type="subcellular location">
    <subcellularLocation>
        <location evidence="1">Cytoplasm</location>
        <location evidence="1">Cytoskeleton</location>
    </subcellularLocation>
</comment>
<reference evidence="14 15" key="1">
    <citation type="submission" date="2023-08" db="EMBL/GenBank/DDBJ databases">
        <title>A Necator americanus chromosomal reference genome.</title>
        <authorList>
            <person name="Ilik V."/>
            <person name="Petrzelkova K.J."/>
            <person name="Pardy F."/>
            <person name="Fuh T."/>
            <person name="Niatou-Singa F.S."/>
            <person name="Gouil Q."/>
            <person name="Baker L."/>
            <person name="Ritchie M.E."/>
            <person name="Jex A.R."/>
            <person name="Gazzola D."/>
            <person name="Li H."/>
            <person name="Toshio Fujiwara R."/>
            <person name="Zhan B."/>
            <person name="Aroian R.V."/>
            <person name="Pafco B."/>
            <person name="Schwarz E.M."/>
        </authorList>
    </citation>
    <scope>NUCLEOTIDE SEQUENCE [LARGE SCALE GENOMIC DNA]</scope>
    <source>
        <strain evidence="14 15">Aroian</strain>
        <tissue evidence="14">Whole animal</tissue>
    </source>
</reference>
<evidence type="ECO:0000313" key="14">
    <source>
        <dbReference type="EMBL" id="KAK6751132.1"/>
    </source>
</evidence>
<feature type="coiled-coil region" evidence="11">
    <location>
        <begin position="453"/>
        <end position="570"/>
    </location>
</feature>
<dbReference type="PRINTS" id="PR00380">
    <property type="entry name" value="KINESINHEAVY"/>
</dbReference>
<dbReference type="Gene3D" id="3.40.850.10">
    <property type="entry name" value="Kinesin motor domain"/>
    <property type="match status" value="1"/>
</dbReference>
<evidence type="ECO:0000256" key="11">
    <source>
        <dbReference type="SAM" id="Coils"/>
    </source>
</evidence>
<keyword evidence="4 9" id="KW-0547">Nucleotide-binding</keyword>
<evidence type="ECO:0000256" key="9">
    <source>
        <dbReference type="PROSITE-ProRule" id="PRU00283"/>
    </source>
</evidence>
<dbReference type="SMART" id="SM00129">
    <property type="entry name" value="KISc"/>
    <property type="match status" value="1"/>
</dbReference>
<dbReference type="InterPro" id="IPR019821">
    <property type="entry name" value="Kinesin_motor_CS"/>
</dbReference>
<evidence type="ECO:0000256" key="4">
    <source>
        <dbReference type="ARBA" id="ARBA00022741"/>
    </source>
</evidence>
<evidence type="ECO:0000256" key="10">
    <source>
        <dbReference type="RuleBase" id="RU000394"/>
    </source>
</evidence>
<feature type="binding site" evidence="9">
    <location>
        <begin position="136"/>
        <end position="143"/>
    </location>
    <ligand>
        <name>ATP</name>
        <dbReference type="ChEBI" id="CHEBI:30616"/>
    </ligand>
</feature>
<keyword evidence="3 10" id="KW-0493">Microtubule</keyword>
<evidence type="ECO:0000256" key="7">
    <source>
        <dbReference type="ARBA" id="ARBA00023175"/>
    </source>
</evidence>
<keyword evidence="5 9" id="KW-0067">ATP-binding</keyword>
<evidence type="ECO:0000256" key="1">
    <source>
        <dbReference type="ARBA" id="ARBA00004245"/>
    </source>
</evidence>
<feature type="region of interest" description="Disordered" evidence="12">
    <location>
        <begin position="23"/>
        <end position="47"/>
    </location>
</feature>
<dbReference type="PANTHER" id="PTHR47969">
    <property type="entry name" value="CHROMOSOME-ASSOCIATED KINESIN KIF4A-RELATED"/>
    <property type="match status" value="1"/>
</dbReference>
<keyword evidence="6 11" id="KW-0175">Coiled coil</keyword>
<dbReference type="CDD" id="cd01371">
    <property type="entry name" value="KISc_KIF3"/>
    <property type="match status" value="1"/>
</dbReference>
<sequence>MQHKLAAKAASRAHFINESPLGRKKKIERHPTLSKMTADDRRPRTGKQETVRVIVRCRPLSEAEISQGHQSIVSMYPDRGLVELRNPKELQDPSKDFTFDAIYNESSKQTDLYDETFRDLVDSVLNGFNGTIFAYGQTGTGKTYTMEGKSSIPEERGVIFNCFEHIFQHIARSRNQQYLVRASYLEIYQEELRDLLSKDDRVKLELKEKADIGVYVKDLTTFLTKSVEEIQRVMSVGNANRSVGRTNMNEHSSRSHAIFIITIECSETGPDGENHIRVGRLNLVDLAGSERQAKTGATGERFKEATKINLSLSALGNVISALVDGKSTHIPYRDSKLTRLLQDSLGGNSKTVMVACIGPASYNYEETLGTLRYANRAKNIKNKPKINEDPKDAMLREFQDEIQRLRALLEERSRRKGGRGGLDESRSEEYFREQHMKLAADREHALRDTSLIMEERRRIIADLEERQRQLEQEQEAQREVAETIAKMESKLLGGTDLLDHTKQQQLELENRRRELAEQKKREREILRQLERQEDDTAEIHQTYSSLQQEVEAKTRKLRKLHLKLQKARNELHDSVLLHSQERQDLEASVTEINKELKLKLLIVENFVPPEVANRVRERAQWLDDEQQWRLPGARPLSASRPPTAPLANVLVDGQNLLTHSTADSGVCSTDASTSVEQNDYLDKRPVSTPGLRRPMSSWERMMVDRAREQMSRQRRPPISGSAATVEAILNEDIIRFCGENVLVFSSLERLPSRVSDYDPTKSKLDQVVRQEEKSLLIDASKAAPTVKGRLRSPSTDMRSRSKNGLARNVLAKSTAPTSPAVLYPKARGLVGK</sequence>
<evidence type="ECO:0000259" key="13">
    <source>
        <dbReference type="PROSITE" id="PS50067"/>
    </source>
</evidence>
<feature type="compositionally biased region" description="Basic and acidic residues" evidence="12">
    <location>
        <begin position="37"/>
        <end position="47"/>
    </location>
</feature>
<feature type="domain" description="Kinesin motor" evidence="13">
    <location>
        <begin position="50"/>
        <end position="380"/>
    </location>
</feature>
<name>A0ABR1DKZ2_NECAM</name>
<keyword evidence="2" id="KW-0963">Cytoplasm</keyword>
<dbReference type="InterPro" id="IPR001752">
    <property type="entry name" value="Kinesin_motor_dom"/>
</dbReference>
<evidence type="ECO:0000256" key="2">
    <source>
        <dbReference type="ARBA" id="ARBA00022490"/>
    </source>
</evidence>
<accession>A0ABR1DKZ2</accession>
<evidence type="ECO:0000313" key="15">
    <source>
        <dbReference type="Proteomes" id="UP001303046"/>
    </source>
</evidence>
<comment type="similarity">
    <text evidence="9 10">Belongs to the TRAFAC class myosin-kinesin ATPase superfamily. Kinesin family.</text>
</comment>
<dbReference type="Proteomes" id="UP001303046">
    <property type="component" value="Unassembled WGS sequence"/>
</dbReference>
<gene>
    <name evidence="14" type="primary">Necator_chrIV.g16150</name>
    <name evidence="14" type="ORF">RB195_002854</name>
</gene>
<dbReference type="PROSITE" id="PS00411">
    <property type="entry name" value="KINESIN_MOTOR_1"/>
    <property type="match status" value="1"/>
</dbReference>